<dbReference type="HOGENOM" id="CLU_2069660_0_0_11"/>
<evidence type="ECO:0000256" key="1">
    <source>
        <dbReference type="SAM" id="MobiDB-lite"/>
    </source>
</evidence>
<sequence>MTPPLMASHCPRQPEGAVPEPAVHVQLAQAAATALDVLATLRASRTPAGVCGGHRVGEVTGLVRPPRHRRRPLGRRIQPGRRRAPRPAGWPRRRDAGCRSSSRQRRRWRRSPSLRGRP</sequence>
<keyword evidence="3" id="KW-1185">Reference proteome</keyword>
<accession>Q0REQ4</accession>
<feature type="compositionally biased region" description="Basic residues" evidence="1">
    <location>
        <begin position="102"/>
        <end position="118"/>
    </location>
</feature>
<dbReference type="Proteomes" id="UP000000657">
    <property type="component" value="Chromosome"/>
</dbReference>
<evidence type="ECO:0000313" key="2">
    <source>
        <dbReference type="EMBL" id="CAJ64052.1"/>
    </source>
</evidence>
<name>Q0REQ4_FRAAA</name>
<organism evidence="2 3">
    <name type="scientific">Frankia alni (strain DSM 45986 / CECT 9034 / ACN14a)</name>
    <dbReference type="NCBI Taxonomy" id="326424"/>
    <lineage>
        <taxon>Bacteria</taxon>
        <taxon>Bacillati</taxon>
        <taxon>Actinomycetota</taxon>
        <taxon>Actinomycetes</taxon>
        <taxon>Frankiales</taxon>
        <taxon>Frankiaceae</taxon>
        <taxon>Frankia</taxon>
    </lineage>
</organism>
<protein>
    <submittedName>
        <fullName evidence="2">Uncharacterized protein</fullName>
    </submittedName>
</protein>
<reference evidence="2 3" key="1">
    <citation type="journal article" date="2007" name="Genome Res.">
        <title>Genome characteristics of facultatively symbiotic Frankia sp. strains reflect host range and host plant biogeography.</title>
        <authorList>
            <person name="Normand P."/>
            <person name="Lapierre P."/>
            <person name="Tisa L.S."/>
            <person name="Gogarten J.P."/>
            <person name="Alloisio N."/>
            <person name="Bagnarol E."/>
            <person name="Bassi C.A."/>
            <person name="Berry A.M."/>
            <person name="Bickhart D.M."/>
            <person name="Choisne N."/>
            <person name="Couloux A."/>
            <person name="Cournoyer B."/>
            <person name="Cruveiller S."/>
            <person name="Daubin V."/>
            <person name="Demange N."/>
            <person name="Francino M.P."/>
            <person name="Goltsman E."/>
            <person name="Huang Y."/>
            <person name="Kopp O.R."/>
            <person name="Labarre L."/>
            <person name="Lapidus A."/>
            <person name="Lavire C."/>
            <person name="Marechal J."/>
            <person name="Martinez M."/>
            <person name="Mastronunzio J.E."/>
            <person name="Mullin B.C."/>
            <person name="Niemann J."/>
            <person name="Pujic P."/>
            <person name="Rawnsley T."/>
            <person name="Rouy Z."/>
            <person name="Schenowitz C."/>
            <person name="Sellstedt A."/>
            <person name="Tavares F."/>
            <person name="Tomkins J.P."/>
            <person name="Vallenet D."/>
            <person name="Valverde C."/>
            <person name="Wall L.G."/>
            <person name="Wang Y."/>
            <person name="Medigue C."/>
            <person name="Benson D.R."/>
        </authorList>
    </citation>
    <scope>NUCLEOTIDE SEQUENCE [LARGE SCALE GENOMIC DNA]</scope>
    <source>
        <strain evidence="3">DSM 45986 / CECT 9034 / ACN14a</strain>
    </source>
</reference>
<gene>
    <name evidence="2" type="ordered locus">FRAAL5419</name>
</gene>
<proteinExistence type="predicted"/>
<dbReference type="KEGG" id="fal:FRAAL5419"/>
<feature type="compositionally biased region" description="Basic residues" evidence="1">
    <location>
        <begin position="65"/>
        <end position="85"/>
    </location>
</feature>
<dbReference type="EMBL" id="CT573213">
    <property type="protein sequence ID" value="CAJ64052.1"/>
    <property type="molecule type" value="Genomic_DNA"/>
</dbReference>
<feature type="region of interest" description="Disordered" evidence="1">
    <location>
        <begin position="46"/>
        <end position="118"/>
    </location>
</feature>
<dbReference type="AlphaFoldDB" id="Q0REQ4"/>
<evidence type="ECO:0000313" key="3">
    <source>
        <dbReference type="Proteomes" id="UP000000657"/>
    </source>
</evidence>